<evidence type="ECO:0000256" key="1">
    <source>
        <dbReference type="ARBA" id="ARBA00022670"/>
    </source>
</evidence>
<keyword evidence="3" id="KW-0378">Hydrolase</keyword>
<evidence type="ECO:0000256" key="4">
    <source>
        <dbReference type="ARBA" id="ARBA00022833"/>
    </source>
</evidence>
<keyword evidence="5" id="KW-0482">Metalloprotease</keyword>
<keyword evidence="1" id="KW-0645">Protease</keyword>
<dbReference type="GO" id="GO:0008237">
    <property type="term" value="F:metallopeptidase activity"/>
    <property type="evidence" value="ECO:0007669"/>
    <property type="project" value="UniProtKB-KW"/>
</dbReference>
<dbReference type="AlphaFoldDB" id="A0A3M8D4N9"/>
<evidence type="ECO:0000256" key="2">
    <source>
        <dbReference type="ARBA" id="ARBA00022723"/>
    </source>
</evidence>
<feature type="domain" description="JAB" evidence="6">
    <location>
        <begin position="25"/>
        <end position="135"/>
    </location>
</feature>
<keyword evidence="4" id="KW-0862">Zinc</keyword>
<evidence type="ECO:0000313" key="8">
    <source>
        <dbReference type="Proteomes" id="UP000269573"/>
    </source>
</evidence>
<evidence type="ECO:0000313" key="7">
    <source>
        <dbReference type="EMBL" id="RNB82185.1"/>
    </source>
</evidence>
<dbReference type="Gene3D" id="3.40.140.10">
    <property type="entry name" value="Cytidine Deaminase, domain 2"/>
    <property type="match status" value="1"/>
</dbReference>
<dbReference type="SUPFAM" id="SSF102712">
    <property type="entry name" value="JAB1/MPN domain"/>
    <property type="match status" value="1"/>
</dbReference>
<keyword evidence="8" id="KW-1185">Reference proteome</keyword>
<organism evidence="7 8">
    <name type="scientific">Brevibacillus nitrificans</name>
    <dbReference type="NCBI Taxonomy" id="651560"/>
    <lineage>
        <taxon>Bacteria</taxon>
        <taxon>Bacillati</taxon>
        <taxon>Bacillota</taxon>
        <taxon>Bacilli</taxon>
        <taxon>Bacillales</taxon>
        <taxon>Paenibacillaceae</taxon>
        <taxon>Brevibacillus</taxon>
    </lineage>
</organism>
<dbReference type="Proteomes" id="UP000269573">
    <property type="component" value="Unassembled WGS sequence"/>
</dbReference>
<evidence type="ECO:0000256" key="5">
    <source>
        <dbReference type="ARBA" id="ARBA00023049"/>
    </source>
</evidence>
<accession>A0A3M8D4N9</accession>
<evidence type="ECO:0000259" key="6">
    <source>
        <dbReference type="Pfam" id="PF14464"/>
    </source>
</evidence>
<reference evidence="7 8" key="1">
    <citation type="submission" date="2018-10" db="EMBL/GenBank/DDBJ databases">
        <title>Phylogenomics of Brevibacillus.</title>
        <authorList>
            <person name="Dunlap C."/>
        </authorList>
    </citation>
    <scope>NUCLEOTIDE SEQUENCE [LARGE SCALE GENOMIC DNA]</scope>
    <source>
        <strain evidence="7 8">JCM 15774</strain>
    </source>
</reference>
<evidence type="ECO:0000256" key="3">
    <source>
        <dbReference type="ARBA" id="ARBA00022801"/>
    </source>
</evidence>
<dbReference type="GO" id="GO:0006508">
    <property type="term" value="P:proteolysis"/>
    <property type="evidence" value="ECO:0007669"/>
    <property type="project" value="UniProtKB-KW"/>
</dbReference>
<sequence length="165" mass="19445">MVFLLPNEKRFVIRRDPLDKMLQYKQLNRYDKEAGGILIGRILLENGNFIVDDVSEPMKQDIRTRITFKRAPNGHQEYFDQKWAESQGRCFYLGEWHTHPEPVPNPSPVDILGWKRIMSLEHEVETLFFIIIGQRQINVWFGNPINKEIKQIHIKGEISDGKEKS</sequence>
<keyword evidence="2" id="KW-0479">Metal-binding</keyword>
<dbReference type="GO" id="GO:0046872">
    <property type="term" value="F:metal ion binding"/>
    <property type="evidence" value="ECO:0007669"/>
    <property type="project" value="UniProtKB-KW"/>
</dbReference>
<dbReference type="EMBL" id="RHHU01000013">
    <property type="protein sequence ID" value="RNB82185.1"/>
    <property type="molecule type" value="Genomic_DNA"/>
</dbReference>
<protein>
    <recommendedName>
        <fullName evidence="6">JAB domain-containing protein</fullName>
    </recommendedName>
</protein>
<dbReference type="InterPro" id="IPR028090">
    <property type="entry name" value="JAB_dom_prok"/>
</dbReference>
<proteinExistence type="predicted"/>
<comment type="caution">
    <text evidence="7">The sequence shown here is derived from an EMBL/GenBank/DDBJ whole genome shotgun (WGS) entry which is preliminary data.</text>
</comment>
<dbReference type="Pfam" id="PF14464">
    <property type="entry name" value="Prok-JAB"/>
    <property type="match status" value="1"/>
</dbReference>
<name>A0A3M8D4N9_9BACL</name>
<gene>
    <name evidence="7" type="ORF">EDM59_21080</name>
</gene>